<keyword evidence="3" id="KW-1185">Reference proteome</keyword>
<dbReference type="CDD" id="cd03676">
    <property type="entry name" value="NUDIX_Tnr3_like"/>
    <property type="match status" value="1"/>
</dbReference>
<dbReference type="PANTHER" id="PTHR13622">
    <property type="entry name" value="THIAMIN PYROPHOSPHOKINASE"/>
    <property type="match status" value="1"/>
</dbReference>
<dbReference type="SUPFAM" id="SSF55811">
    <property type="entry name" value="Nudix"/>
    <property type="match status" value="1"/>
</dbReference>
<reference evidence="2" key="1">
    <citation type="submission" date="2022-07" db="EMBL/GenBank/DDBJ databases">
        <title>Phylogenomic reconstructions and comparative analyses of Kickxellomycotina fungi.</title>
        <authorList>
            <person name="Reynolds N.K."/>
            <person name="Stajich J.E."/>
            <person name="Barry K."/>
            <person name="Grigoriev I.V."/>
            <person name="Crous P."/>
            <person name="Smith M.E."/>
        </authorList>
    </citation>
    <scope>NUCLEOTIDE SEQUENCE</scope>
    <source>
        <strain evidence="2">NBRC 100468</strain>
    </source>
</reference>
<sequence>MSESTLSKYPTTGTYRTILQVVQNCNSFEYDPINDPECQKLYKFYIPDNPTSDPTSNNSEKTKEIMVGLLDPESIPALESFNNNKNTDDEPPVFVIDHTDRTLKFAPHYASTQQSRSQIMSQVLTTLKSQNAWPILAKWRNEKYPVYGKTGNLLLSMERAASYTFGIRTYGVHINGYTKTASPSSSSSSSSSGEEIKMWVARRSLTKQTWPGFLDQIVAGGIATGYSMIDTVVKECEEEAGLSPELAKNAVAAGTIQYFTRSQYGLQPETQYVYDLEIPENIVPKPNDGEVGAFYLWSLDEIKSRLLAGEFKPNCAVCVIDFMIRHGHINGDNDPEYLKIIDNIHVPLPMPGPSI</sequence>
<comment type="caution">
    <text evidence="2">The sequence shown here is derived from an EMBL/GenBank/DDBJ whole genome shotgun (WGS) entry which is preliminary data.</text>
</comment>
<feature type="domain" description="Nudix hydrolase" evidence="1">
    <location>
        <begin position="167"/>
        <end position="319"/>
    </location>
</feature>
<dbReference type="PANTHER" id="PTHR13622:SF8">
    <property type="entry name" value="THIAMIN PYROPHOSPHOKINASE 1"/>
    <property type="match status" value="1"/>
</dbReference>
<dbReference type="InterPro" id="IPR015797">
    <property type="entry name" value="NUDIX_hydrolase-like_dom_sf"/>
</dbReference>
<evidence type="ECO:0000313" key="2">
    <source>
        <dbReference type="EMBL" id="KAJ1914977.1"/>
    </source>
</evidence>
<protein>
    <recommendedName>
        <fullName evidence="1">Nudix hydrolase domain-containing protein</fullName>
    </recommendedName>
</protein>
<evidence type="ECO:0000259" key="1">
    <source>
        <dbReference type="PROSITE" id="PS51462"/>
    </source>
</evidence>
<organism evidence="2 3">
    <name type="scientific">Mycoemilia scoparia</name>
    <dbReference type="NCBI Taxonomy" id="417184"/>
    <lineage>
        <taxon>Eukaryota</taxon>
        <taxon>Fungi</taxon>
        <taxon>Fungi incertae sedis</taxon>
        <taxon>Zoopagomycota</taxon>
        <taxon>Kickxellomycotina</taxon>
        <taxon>Kickxellomycetes</taxon>
        <taxon>Kickxellales</taxon>
        <taxon>Kickxellaceae</taxon>
        <taxon>Mycoemilia</taxon>
    </lineage>
</organism>
<dbReference type="OrthoDB" id="10261522at2759"/>
<dbReference type="EMBL" id="JANBPU010000169">
    <property type="protein sequence ID" value="KAJ1914977.1"/>
    <property type="molecule type" value="Genomic_DNA"/>
</dbReference>
<accession>A0A9W7ZRA6</accession>
<dbReference type="Gene3D" id="3.90.79.10">
    <property type="entry name" value="Nucleoside Triphosphate Pyrophosphohydrolase"/>
    <property type="match status" value="1"/>
</dbReference>
<evidence type="ECO:0000313" key="3">
    <source>
        <dbReference type="Proteomes" id="UP001150538"/>
    </source>
</evidence>
<dbReference type="PROSITE" id="PS51462">
    <property type="entry name" value="NUDIX"/>
    <property type="match status" value="1"/>
</dbReference>
<name>A0A9W7ZRA6_9FUNG</name>
<dbReference type="GO" id="GO:0044715">
    <property type="term" value="F:8-oxo-dGDP phosphatase activity"/>
    <property type="evidence" value="ECO:0007669"/>
    <property type="project" value="TreeGrafter"/>
</dbReference>
<dbReference type="Pfam" id="PF00293">
    <property type="entry name" value="NUDIX"/>
    <property type="match status" value="1"/>
</dbReference>
<dbReference type="Proteomes" id="UP001150538">
    <property type="component" value="Unassembled WGS sequence"/>
</dbReference>
<dbReference type="FunFam" id="3.90.79.10:FF:000019">
    <property type="entry name" value="Thiamin pyrophosphokinase, putative"/>
    <property type="match status" value="1"/>
</dbReference>
<dbReference type="InterPro" id="IPR000086">
    <property type="entry name" value="NUDIX_hydrolase_dom"/>
</dbReference>
<dbReference type="InterPro" id="IPR031804">
    <property type="entry name" value="DUF4743"/>
</dbReference>
<proteinExistence type="predicted"/>
<dbReference type="Pfam" id="PF15916">
    <property type="entry name" value="DUF4743"/>
    <property type="match status" value="1"/>
</dbReference>
<gene>
    <name evidence="2" type="ORF">H4219_004552</name>
</gene>
<dbReference type="AlphaFoldDB" id="A0A9W7ZRA6"/>